<comment type="caution">
    <text evidence="1">The sequence shown here is derived from an EMBL/GenBank/DDBJ whole genome shotgun (WGS) entry which is preliminary data.</text>
</comment>
<reference evidence="1" key="1">
    <citation type="submission" date="2023-06" db="EMBL/GenBank/DDBJ databases">
        <authorList>
            <person name="Kurt Z."/>
        </authorList>
    </citation>
    <scope>NUCLEOTIDE SEQUENCE</scope>
</reference>
<dbReference type="Proteomes" id="UP001642409">
    <property type="component" value="Unassembled WGS sequence"/>
</dbReference>
<evidence type="ECO:0000313" key="1">
    <source>
        <dbReference type="EMBL" id="CAI9966389.1"/>
    </source>
</evidence>
<name>A0AA86QUP3_9EUKA</name>
<accession>A0AA86QUP3</accession>
<dbReference type="EMBL" id="CATOUU010001006">
    <property type="protein sequence ID" value="CAI9966389.1"/>
    <property type="molecule type" value="Genomic_DNA"/>
</dbReference>
<protein>
    <submittedName>
        <fullName evidence="2">Hypothetical_protein</fullName>
    </submittedName>
</protein>
<evidence type="ECO:0000313" key="2">
    <source>
        <dbReference type="EMBL" id="CAL6087515.1"/>
    </source>
</evidence>
<sequence>MINSVKKKLKETNSIILLALYAPQYPISDIIRLSVIAFIGRVVLSGTLNKNKNTSSDLQILFLSYYQLQFLLETRIYSANNDLTDFTVIVISLDQIFSAKLTYQYQTEAKQINTYINRKNTVLSRLWSPQQVQNFSIWK</sequence>
<proteinExistence type="predicted"/>
<evidence type="ECO:0000313" key="3">
    <source>
        <dbReference type="Proteomes" id="UP001642409"/>
    </source>
</evidence>
<organism evidence="1">
    <name type="scientific">Hexamita inflata</name>
    <dbReference type="NCBI Taxonomy" id="28002"/>
    <lineage>
        <taxon>Eukaryota</taxon>
        <taxon>Metamonada</taxon>
        <taxon>Diplomonadida</taxon>
        <taxon>Hexamitidae</taxon>
        <taxon>Hexamitinae</taxon>
        <taxon>Hexamita</taxon>
    </lineage>
</organism>
<dbReference type="EMBL" id="CAXDID020000401">
    <property type="protein sequence ID" value="CAL6087515.1"/>
    <property type="molecule type" value="Genomic_DNA"/>
</dbReference>
<dbReference type="AlphaFoldDB" id="A0AA86QUP3"/>
<reference evidence="2 3" key="2">
    <citation type="submission" date="2024-07" db="EMBL/GenBank/DDBJ databases">
        <authorList>
            <person name="Akdeniz Z."/>
        </authorList>
    </citation>
    <scope>NUCLEOTIDE SEQUENCE [LARGE SCALE GENOMIC DNA]</scope>
</reference>
<gene>
    <name evidence="1" type="ORF">HINF_LOCUS54034</name>
    <name evidence="2" type="ORF">HINF_LOCUS63684</name>
</gene>
<keyword evidence="3" id="KW-1185">Reference proteome</keyword>